<gene>
    <name evidence="8" type="ORF">IC776_05705</name>
</gene>
<keyword evidence="5" id="KW-1133">Transmembrane helix</keyword>
<dbReference type="Proteomes" id="UP000516666">
    <property type="component" value="Chromosome"/>
</dbReference>
<evidence type="ECO:0000256" key="6">
    <source>
        <dbReference type="ARBA" id="ARBA00023136"/>
    </source>
</evidence>
<dbReference type="AlphaFoldDB" id="A0A7H2VAH4"/>
<evidence type="ECO:0000313" key="8">
    <source>
        <dbReference type="EMBL" id="QNX73357.1"/>
    </source>
</evidence>
<reference evidence="9" key="1">
    <citation type="submission" date="2020-09" db="EMBL/GenBank/DDBJ databases">
        <title>Clinical and molecular characterization of Acinetobacter seifertii in Taiwan.</title>
        <authorList>
            <person name="Li L.-H."/>
            <person name="Yang Y.-S."/>
            <person name="Sun J.-R."/>
            <person name="Huang T.-W."/>
            <person name="Huang W.-C."/>
            <person name="Wang Y.-C."/>
            <person name="Kuo T.-H."/>
            <person name="Kuo S.-C."/>
            <person name="Chen T.-L."/>
        </authorList>
    </citation>
    <scope>NUCLEOTIDE SEQUENCE [LARGE SCALE GENOMIC DNA]</scope>
    <source>
        <strain evidence="9">AS39</strain>
    </source>
</reference>
<dbReference type="RefSeq" id="WP_191012856.1">
    <property type="nucleotide sequence ID" value="NZ_CP061550.1"/>
</dbReference>
<reference evidence="8 9" key="2">
    <citation type="submission" date="2020-09" db="EMBL/GenBank/DDBJ databases">
        <authorList>
            <person name="Chen F.-J."/>
            <person name="Lee Y.-T."/>
        </authorList>
    </citation>
    <scope>NUCLEOTIDE SEQUENCE [LARGE SCALE GENOMIC DNA]</scope>
    <source>
        <strain evidence="8 9">AS39</strain>
    </source>
</reference>
<comment type="similarity">
    <text evidence="2">Belongs to the GSP F family.</text>
</comment>
<name>A0A7H2VAH4_9GAMM</name>
<proteinExistence type="inferred from homology"/>
<evidence type="ECO:0000256" key="4">
    <source>
        <dbReference type="ARBA" id="ARBA00022692"/>
    </source>
</evidence>
<dbReference type="PANTHER" id="PTHR30012:SF0">
    <property type="entry name" value="TYPE II SECRETION SYSTEM PROTEIN F-RELATED"/>
    <property type="match status" value="1"/>
</dbReference>
<organism evidence="8 9">
    <name type="scientific">Acinetobacter seifertii</name>
    <dbReference type="NCBI Taxonomy" id="1530123"/>
    <lineage>
        <taxon>Bacteria</taxon>
        <taxon>Pseudomonadati</taxon>
        <taxon>Pseudomonadota</taxon>
        <taxon>Gammaproteobacteria</taxon>
        <taxon>Moraxellales</taxon>
        <taxon>Moraxellaceae</taxon>
        <taxon>Acinetobacter</taxon>
        <taxon>Acinetobacter calcoaceticus/baumannii complex</taxon>
    </lineage>
</organism>
<keyword evidence="3" id="KW-1003">Cell membrane</keyword>
<dbReference type="Pfam" id="PF00482">
    <property type="entry name" value="T2SSF"/>
    <property type="match status" value="2"/>
</dbReference>
<dbReference type="InterPro" id="IPR003004">
    <property type="entry name" value="GspF/PilC"/>
</dbReference>
<keyword evidence="4" id="KW-0812">Transmembrane</keyword>
<dbReference type="Gene3D" id="1.20.81.30">
    <property type="entry name" value="Type II secretion system (T2SS), domain F"/>
    <property type="match status" value="2"/>
</dbReference>
<dbReference type="EMBL" id="CP061646">
    <property type="protein sequence ID" value="QNX73357.1"/>
    <property type="molecule type" value="Genomic_DNA"/>
</dbReference>
<evidence type="ECO:0000259" key="7">
    <source>
        <dbReference type="Pfam" id="PF00482"/>
    </source>
</evidence>
<protein>
    <submittedName>
        <fullName evidence="8">Type II secretion system F family protein</fullName>
    </submittedName>
</protein>
<evidence type="ECO:0000313" key="9">
    <source>
        <dbReference type="Proteomes" id="UP000516666"/>
    </source>
</evidence>
<dbReference type="InterPro" id="IPR018076">
    <property type="entry name" value="T2SS_GspF_dom"/>
</dbReference>
<keyword evidence="6" id="KW-0472">Membrane</keyword>
<evidence type="ECO:0000256" key="1">
    <source>
        <dbReference type="ARBA" id="ARBA00004651"/>
    </source>
</evidence>
<sequence length="397" mass="44173">MPMFYARIVNAEGQQLERIIEGESLDLVRASLLSENVFIVDLRPKKTSFNFKKATSFNVVIFVHELKTLLHSGLSITEGLDVLLSHHAESNPNSPIYKIRDALNQGVPLSQAMFQCGENVFPPLLIATVAASERNGTLIQALTSYIGYDEQISSLKSKIYNASMYPILLVGMALMVTLFLLMYLVPRFGAIYDGVDMDLPLASKLMLELGVWLGHYRWYVIGIMVAVFIWLVRKVILQGIENTLMQLLSGFPPLRKRLEVVFLSRFFRGLALLLDAGASVIQSFDMLSSVLSPVQQQQLLRAKDLVLQGNSLSDSLYQAGLSTSVSARLLAAGDQNGEISAMLRQSADFHDLDLSQFIERFSRLLEPLLMLAIGLFIGMIVVLLYMPIFEMASGLQS</sequence>
<dbReference type="PANTHER" id="PTHR30012">
    <property type="entry name" value="GENERAL SECRETION PATHWAY PROTEIN"/>
    <property type="match status" value="1"/>
</dbReference>
<accession>A0A7H2VAH4</accession>
<comment type="subcellular location">
    <subcellularLocation>
        <location evidence="1">Cell membrane</location>
        <topology evidence="1">Multi-pass membrane protein</topology>
    </subcellularLocation>
</comment>
<dbReference type="InterPro" id="IPR042094">
    <property type="entry name" value="T2SS_GspF_sf"/>
</dbReference>
<evidence type="ECO:0000256" key="5">
    <source>
        <dbReference type="ARBA" id="ARBA00022989"/>
    </source>
</evidence>
<dbReference type="PRINTS" id="PR00812">
    <property type="entry name" value="BCTERIALGSPF"/>
</dbReference>
<evidence type="ECO:0000256" key="2">
    <source>
        <dbReference type="ARBA" id="ARBA00005745"/>
    </source>
</evidence>
<feature type="domain" description="Type II secretion system protein GspF" evidence="7">
    <location>
        <begin position="62"/>
        <end position="186"/>
    </location>
</feature>
<dbReference type="GO" id="GO:0005886">
    <property type="term" value="C:plasma membrane"/>
    <property type="evidence" value="ECO:0007669"/>
    <property type="project" value="UniProtKB-SubCell"/>
</dbReference>
<evidence type="ECO:0000256" key="3">
    <source>
        <dbReference type="ARBA" id="ARBA00022475"/>
    </source>
</evidence>
<feature type="domain" description="Type II secretion system protein GspF" evidence="7">
    <location>
        <begin position="266"/>
        <end position="387"/>
    </location>
</feature>